<dbReference type="PANTHER" id="PTHR33112">
    <property type="entry name" value="DOMAIN PROTEIN, PUTATIVE-RELATED"/>
    <property type="match status" value="1"/>
</dbReference>
<reference evidence="3" key="1">
    <citation type="journal article" date="2020" name="Stud. Mycol.">
        <title>101 Dothideomycetes genomes: a test case for predicting lifestyles and emergence of pathogens.</title>
        <authorList>
            <person name="Haridas S."/>
            <person name="Albert R."/>
            <person name="Binder M."/>
            <person name="Bloem J."/>
            <person name="Labutti K."/>
            <person name="Salamov A."/>
            <person name="Andreopoulos B."/>
            <person name="Baker S."/>
            <person name="Barry K."/>
            <person name="Bills G."/>
            <person name="Bluhm B."/>
            <person name="Cannon C."/>
            <person name="Castanera R."/>
            <person name="Culley D."/>
            <person name="Daum C."/>
            <person name="Ezra D."/>
            <person name="Gonzalez J."/>
            <person name="Henrissat B."/>
            <person name="Kuo A."/>
            <person name="Liang C."/>
            <person name="Lipzen A."/>
            <person name="Lutzoni F."/>
            <person name="Magnuson J."/>
            <person name="Mondo S."/>
            <person name="Nolan M."/>
            <person name="Ohm R."/>
            <person name="Pangilinan J."/>
            <person name="Park H.-J."/>
            <person name="Ramirez L."/>
            <person name="Alfaro M."/>
            <person name="Sun H."/>
            <person name="Tritt A."/>
            <person name="Yoshinaga Y."/>
            <person name="Zwiers L.-H."/>
            <person name="Turgeon B."/>
            <person name="Goodwin S."/>
            <person name="Spatafora J."/>
            <person name="Crous P."/>
            <person name="Grigoriev I."/>
        </authorList>
    </citation>
    <scope>NUCLEOTIDE SEQUENCE</scope>
    <source>
        <strain evidence="3">ATCC 16933</strain>
    </source>
</reference>
<feature type="region of interest" description="Disordered" evidence="1">
    <location>
        <begin position="16"/>
        <end position="38"/>
    </location>
</feature>
<evidence type="ECO:0000313" key="3">
    <source>
        <dbReference type="EMBL" id="KAF2456019.1"/>
    </source>
</evidence>
<proteinExistence type="predicted"/>
<dbReference type="PANTHER" id="PTHR33112:SF1">
    <property type="entry name" value="HETEROKARYON INCOMPATIBILITY DOMAIN-CONTAINING PROTEIN"/>
    <property type="match status" value="1"/>
</dbReference>
<dbReference type="Pfam" id="PF06985">
    <property type="entry name" value="HET"/>
    <property type="match status" value="1"/>
</dbReference>
<evidence type="ECO:0000256" key="1">
    <source>
        <dbReference type="SAM" id="MobiDB-lite"/>
    </source>
</evidence>
<accession>A0A6A6NWD3</accession>
<organism evidence="3 4">
    <name type="scientific">Lineolata rhizophorae</name>
    <dbReference type="NCBI Taxonomy" id="578093"/>
    <lineage>
        <taxon>Eukaryota</taxon>
        <taxon>Fungi</taxon>
        <taxon>Dikarya</taxon>
        <taxon>Ascomycota</taxon>
        <taxon>Pezizomycotina</taxon>
        <taxon>Dothideomycetes</taxon>
        <taxon>Dothideomycetes incertae sedis</taxon>
        <taxon>Lineolatales</taxon>
        <taxon>Lineolataceae</taxon>
        <taxon>Lineolata</taxon>
    </lineage>
</organism>
<dbReference type="AlphaFoldDB" id="A0A6A6NWD3"/>
<gene>
    <name evidence="3" type="ORF">BDY21DRAFT_347708</name>
</gene>
<protein>
    <submittedName>
        <fullName evidence="3">Heterokaryon incompatibility protein-domain-containing protein</fullName>
    </submittedName>
</protein>
<evidence type="ECO:0000259" key="2">
    <source>
        <dbReference type="Pfam" id="PF06985"/>
    </source>
</evidence>
<feature type="domain" description="Heterokaryon incompatibility" evidence="2">
    <location>
        <begin position="256"/>
        <end position="384"/>
    </location>
</feature>
<evidence type="ECO:0000313" key="4">
    <source>
        <dbReference type="Proteomes" id="UP000799766"/>
    </source>
</evidence>
<keyword evidence="4" id="KW-1185">Reference proteome</keyword>
<dbReference type="OrthoDB" id="5428863at2759"/>
<name>A0A6A6NWD3_9PEZI</name>
<dbReference type="InterPro" id="IPR010730">
    <property type="entry name" value="HET"/>
</dbReference>
<feature type="compositionally biased region" description="Basic and acidic residues" evidence="1">
    <location>
        <begin position="20"/>
        <end position="30"/>
    </location>
</feature>
<dbReference type="Proteomes" id="UP000799766">
    <property type="component" value="Unassembled WGS sequence"/>
</dbReference>
<sequence length="717" mass="81361">MFKTLKTSALSAIRSRTRRRDAVAQDKASAEDDTAGHASARFDDVAVEEKRSEITRAGPQDPDGLCLRCAQIDFPQVLCCADIHGRHGNLVLSLGCWAAQIFADFCPFCQMLKCILAPVAEDTYDGAEFELRAFSGKLLWQAVPDAEDDVTAPDTVVLAVSPTMHWRELQEPSQMLRWLTQFEFIGLHSLSAASPPYSLRLVSNEAIDFDIVGWQLRHCRSHHERCRVNVFRPVPFLRLMDTETRELVDSSGDDEYVALSYVWGPPRDYGPNNFPEVIEDAIVATRSLGLRYLWVDRYCIAQNESEKKQLQIAAMNLVYQNAVVTLVAAAGQDDSFGFPGVRGKGRGPQMSADIAGKKLLSSLQNPTNEVQKSKWLTRGWTYQEGILSMRRIFFTASQAYFECRSTAWREAMNGARDTSTGRVENSVPERFGSRVFDDTKMSGESSIAVKDRIGEYSRRNLSYNSDYLNAISGVFSAYEEDPANPLYHVWGVPILSDSLFDRASPDKPDEGLLRGLCWDLVEAPSARRTHFPSWSWTGWDRRVNAFSFYDQRAEMDNECSVQVEMKDGTLVDLITYRQLPQAERTQGKLSHRLHLYASVVQFRLRKQQWGVQEDEYRWIGHPIPLENGSAHLEKESGWVRLLKDDKTNGDFYRELGQATWEGIFVGENKKYLQALCMFILIEWEGGVARRIGTMTIRSDLFLPVCDKVRRRKNIALA</sequence>
<dbReference type="EMBL" id="MU001684">
    <property type="protein sequence ID" value="KAF2456019.1"/>
    <property type="molecule type" value="Genomic_DNA"/>
</dbReference>